<evidence type="ECO:0000259" key="4">
    <source>
        <dbReference type="Pfam" id="PF11380"/>
    </source>
</evidence>
<evidence type="ECO:0000259" key="5">
    <source>
        <dbReference type="Pfam" id="PF17101"/>
    </source>
</evidence>
<dbReference type="KEGG" id="gcr:GcLGCM259_1243"/>
<organism evidence="7 8">
    <name type="scientific">Glutamicibacter creatinolyticus</name>
    <dbReference type="NCBI Taxonomy" id="162496"/>
    <lineage>
        <taxon>Bacteria</taxon>
        <taxon>Bacillati</taxon>
        <taxon>Actinomycetota</taxon>
        <taxon>Actinomycetes</taxon>
        <taxon>Micrococcales</taxon>
        <taxon>Micrococcaceae</taxon>
        <taxon>Glutamicibacter</taxon>
    </lineage>
</organism>
<dbReference type="InterPro" id="IPR021520">
    <property type="entry name" value="Stealth_CR2"/>
</dbReference>
<protein>
    <submittedName>
        <fullName evidence="7">Stealth protein CR3, conserved region 3</fullName>
    </submittedName>
</protein>
<dbReference type="InterPro" id="IPR031358">
    <property type="entry name" value="Stealth_CR1"/>
</dbReference>
<feature type="domain" description="Stealth protein CR2 conserved region 2" evidence="4">
    <location>
        <begin position="273"/>
        <end position="380"/>
    </location>
</feature>
<keyword evidence="3" id="KW-0270">Exopolysaccharide synthesis</keyword>
<dbReference type="Proteomes" id="UP000307000">
    <property type="component" value="Chromosome"/>
</dbReference>
<dbReference type="InterPro" id="IPR031357">
    <property type="entry name" value="Stealth_CR3"/>
</dbReference>
<reference evidence="7 8" key="1">
    <citation type="submission" date="2018-12" db="EMBL/GenBank/DDBJ databases">
        <title>Complete Genome Sequence of Glutamicibacter creatinolyticus strain LGCM259,isolated from an abscess of a 12-year-old mare in Italy.</title>
        <authorList>
            <person name="Santos R.G."/>
            <person name="Silva A.L."/>
            <person name="Seyffert N."/>
            <person name="Castro T.L.P."/>
            <person name="Attili A.R."/>
            <person name="Rifici C."/>
            <person name="Mazzullo G."/>
            <person name="Brenig B."/>
            <person name="Venanzi F."/>
            <person name="Azevedo V."/>
        </authorList>
    </citation>
    <scope>NUCLEOTIDE SEQUENCE [LARGE SCALE GENOMIC DNA]</scope>
    <source>
        <strain evidence="7 8">LGCM 259</strain>
    </source>
</reference>
<dbReference type="AlphaFoldDB" id="A0A5B7WSF1"/>
<dbReference type="PANTHER" id="PTHR24045">
    <property type="match status" value="1"/>
</dbReference>
<gene>
    <name evidence="7" type="ORF">GcLGCM259_1243</name>
</gene>
<evidence type="ECO:0000313" key="7">
    <source>
        <dbReference type="EMBL" id="QCY46978.1"/>
    </source>
</evidence>
<proteinExistence type="inferred from homology"/>
<dbReference type="GO" id="GO:0000271">
    <property type="term" value="P:polysaccharide biosynthetic process"/>
    <property type="evidence" value="ECO:0007669"/>
    <property type="project" value="UniProtKB-KW"/>
</dbReference>
<evidence type="ECO:0000313" key="8">
    <source>
        <dbReference type="Proteomes" id="UP000307000"/>
    </source>
</evidence>
<dbReference type="Pfam" id="PF17101">
    <property type="entry name" value="Stealth_CR1"/>
    <property type="match status" value="1"/>
</dbReference>
<evidence type="ECO:0000256" key="1">
    <source>
        <dbReference type="ARBA" id="ARBA00007583"/>
    </source>
</evidence>
<evidence type="ECO:0000259" key="6">
    <source>
        <dbReference type="Pfam" id="PF17102"/>
    </source>
</evidence>
<sequence>MRNFQAVQRSAKRVLTSASSKIGARLAPGVASVKTLLTRAVSSDFREHSTLLKLPVGFRLGLTASSLSLPDVSKSNFEQLEMALKSCAIDYWVLNVDPSGSMQLNIMTDDFDRFIRNIVNAVDFKHWYYQMLNDNGKTSSSTGLLHAVGSDTSKINGVRLFQYVAPSVESFFFAGAAQGVDVVRWRVSDANGGITSEIWNPKCVELPNPKASHNEFLDVLARANGASGHHFSCPVDAVITWVDGNDKNWLKRKNAALGLETERLVQDATDASRFEPLDELKYCLRAIEQYAPWIRKIFLVTDRQTPEWLQVKENNRLKVIDHSEIWKDPADLPVFNSHAIEANLHRIDGLAEHFLYLNDDMILTAPVSPDTFFHPSGVTKVFYSKALVDFNDLSDQDNVSTVAAKNARTILHSRGFPIMNRKFFHTPYAFNRSILEKIEQEFADISERVSATKFRSLDDVAFAGSFYFNYALAVGAAVPGKIRYDYIDPADSGALDRLDRIIRKRHTQCIVVNDGSQAVSPEEREIIKKVIPARLSQLLPVKSSFEL</sequence>
<dbReference type="InterPro" id="IPR047141">
    <property type="entry name" value="Stealth"/>
</dbReference>
<keyword evidence="8" id="KW-1185">Reference proteome</keyword>
<dbReference type="EMBL" id="CP034412">
    <property type="protein sequence ID" value="QCY46978.1"/>
    <property type="molecule type" value="Genomic_DNA"/>
</dbReference>
<name>A0A5B7WSF1_9MICC</name>
<evidence type="ECO:0000256" key="2">
    <source>
        <dbReference type="ARBA" id="ARBA00022679"/>
    </source>
</evidence>
<dbReference type="RefSeq" id="WP_138926109.1">
    <property type="nucleotide sequence ID" value="NZ_CP034412.1"/>
</dbReference>
<evidence type="ECO:0000256" key="3">
    <source>
        <dbReference type="ARBA" id="ARBA00023169"/>
    </source>
</evidence>
<keyword evidence="2" id="KW-0808">Transferase</keyword>
<dbReference type="Pfam" id="PF11380">
    <property type="entry name" value="Stealth_CR2"/>
    <property type="match status" value="1"/>
</dbReference>
<dbReference type="PANTHER" id="PTHR24045:SF0">
    <property type="entry name" value="N-ACETYLGLUCOSAMINE-1-PHOSPHOTRANSFERASE SUBUNITS ALPHA_BETA"/>
    <property type="match status" value="1"/>
</dbReference>
<feature type="domain" description="Stealth protein CR1 conserved region 1" evidence="5">
    <location>
        <begin position="234"/>
        <end position="258"/>
    </location>
</feature>
<comment type="similarity">
    <text evidence="1">Belongs to the stealth family.</text>
</comment>
<feature type="domain" description="Stealth protein CR3 conserved region 3" evidence="6">
    <location>
        <begin position="425"/>
        <end position="470"/>
    </location>
</feature>
<dbReference type="GO" id="GO:0016772">
    <property type="term" value="F:transferase activity, transferring phosphorus-containing groups"/>
    <property type="evidence" value="ECO:0007669"/>
    <property type="project" value="InterPro"/>
</dbReference>
<accession>A0A5B7WSF1</accession>
<dbReference type="Pfam" id="PF17102">
    <property type="entry name" value="Stealth_CR3"/>
    <property type="match status" value="1"/>
</dbReference>